<name>A0A8S9KEP3_BRACR</name>
<feature type="compositionally biased region" description="Basic and acidic residues" evidence="1">
    <location>
        <begin position="8"/>
        <end position="22"/>
    </location>
</feature>
<evidence type="ECO:0000256" key="1">
    <source>
        <dbReference type="SAM" id="MobiDB-lite"/>
    </source>
</evidence>
<protein>
    <submittedName>
        <fullName evidence="2">Uncharacterized protein</fullName>
    </submittedName>
</protein>
<sequence length="261" mass="29998">MRCSMESVEPKKRMKMRQDIAKIQHAANKHRPVSIDRHHSTSVNDDPKNSHPMKSQPDFHTRAEIDQLVEEIYRTVETTEERLDRRCDDIYFPMDLSMSALTSQIEAIQREIVEIPRYITRRPEASASIDKRNNKSTDIPRQTSVDEATNRGRLEPKVTSDMSDTHNHGEEISADTYATLMRHQFNLESLGDRLQKIENTTATMKKKLRRGDEAMRDFNGTCMQHECCILKLASINKVLSLPVNVALGMIERMNTESITGT</sequence>
<feature type="region of interest" description="Disordered" evidence="1">
    <location>
        <begin position="126"/>
        <end position="169"/>
    </location>
</feature>
<dbReference type="EMBL" id="QGKY02000190">
    <property type="protein sequence ID" value="KAF2591933.1"/>
    <property type="molecule type" value="Genomic_DNA"/>
</dbReference>
<feature type="compositionally biased region" description="Polar residues" evidence="1">
    <location>
        <begin position="136"/>
        <end position="147"/>
    </location>
</feature>
<accession>A0A8S9KEP3</accession>
<organism evidence="2">
    <name type="scientific">Brassica cretica</name>
    <name type="common">Mustard</name>
    <dbReference type="NCBI Taxonomy" id="69181"/>
    <lineage>
        <taxon>Eukaryota</taxon>
        <taxon>Viridiplantae</taxon>
        <taxon>Streptophyta</taxon>
        <taxon>Embryophyta</taxon>
        <taxon>Tracheophyta</taxon>
        <taxon>Spermatophyta</taxon>
        <taxon>Magnoliopsida</taxon>
        <taxon>eudicotyledons</taxon>
        <taxon>Gunneridae</taxon>
        <taxon>Pentapetalae</taxon>
        <taxon>rosids</taxon>
        <taxon>malvids</taxon>
        <taxon>Brassicales</taxon>
        <taxon>Brassicaceae</taxon>
        <taxon>Brassiceae</taxon>
        <taxon>Brassica</taxon>
    </lineage>
</organism>
<evidence type="ECO:0000313" key="2">
    <source>
        <dbReference type="EMBL" id="KAF2591933.1"/>
    </source>
</evidence>
<feature type="compositionally biased region" description="Basic and acidic residues" evidence="1">
    <location>
        <begin position="33"/>
        <end position="49"/>
    </location>
</feature>
<gene>
    <name evidence="2" type="ORF">F2Q70_00039662</name>
</gene>
<proteinExistence type="predicted"/>
<feature type="compositionally biased region" description="Basic and acidic residues" evidence="1">
    <location>
        <begin position="126"/>
        <end position="135"/>
    </location>
</feature>
<dbReference type="AlphaFoldDB" id="A0A8S9KEP3"/>
<reference evidence="2" key="1">
    <citation type="submission" date="2019-12" db="EMBL/GenBank/DDBJ databases">
        <title>Genome sequencing and annotation of Brassica cretica.</title>
        <authorList>
            <person name="Studholme D.J."/>
            <person name="Sarris P.F."/>
        </authorList>
    </citation>
    <scope>NUCLEOTIDE SEQUENCE</scope>
    <source>
        <strain evidence="2">PFS-102/07</strain>
        <tissue evidence="2">Leaf</tissue>
    </source>
</reference>
<comment type="caution">
    <text evidence="2">The sequence shown here is derived from an EMBL/GenBank/DDBJ whole genome shotgun (WGS) entry which is preliminary data.</text>
</comment>
<feature type="region of interest" description="Disordered" evidence="1">
    <location>
        <begin position="1"/>
        <end position="57"/>
    </location>
</feature>
<feature type="compositionally biased region" description="Basic and acidic residues" evidence="1">
    <location>
        <begin position="148"/>
        <end position="169"/>
    </location>
</feature>